<accession>A0A8J3WUX3</accession>
<evidence type="ECO:0000313" key="2">
    <source>
        <dbReference type="EMBL" id="GII00337.1"/>
    </source>
</evidence>
<dbReference type="Proteomes" id="UP000634476">
    <property type="component" value="Unassembled WGS sequence"/>
</dbReference>
<comment type="caution">
    <text evidence="2">The sequence shown here is derived from an EMBL/GenBank/DDBJ whole genome shotgun (WGS) entry which is preliminary data.</text>
</comment>
<evidence type="ECO:0000313" key="3">
    <source>
        <dbReference type="Proteomes" id="UP000634476"/>
    </source>
</evidence>
<name>A0A8J3WUX3_9ACTN</name>
<dbReference type="RefSeq" id="WP_203874737.1">
    <property type="nucleotide sequence ID" value="NZ_BOOK01000014.1"/>
</dbReference>
<dbReference type="AlphaFoldDB" id="A0A8J3WUX3"/>
<keyword evidence="3" id="KW-1185">Reference proteome</keyword>
<feature type="region of interest" description="Disordered" evidence="1">
    <location>
        <begin position="217"/>
        <end position="283"/>
    </location>
</feature>
<evidence type="ECO:0000256" key="1">
    <source>
        <dbReference type="SAM" id="MobiDB-lite"/>
    </source>
</evidence>
<reference evidence="2" key="1">
    <citation type="submission" date="2021-01" db="EMBL/GenBank/DDBJ databases">
        <title>Whole genome shotgun sequence of Planobispora takensis NBRC 109077.</title>
        <authorList>
            <person name="Komaki H."/>
            <person name="Tamura T."/>
        </authorList>
    </citation>
    <scope>NUCLEOTIDE SEQUENCE</scope>
    <source>
        <strain evidence="2">NBRC 109077</strain>
    </source>
</reference>
<proteinExistence type="predicted"/>
<protein>
    <submittedName>
        <fullName evidence="2">Uncharacterized protein</fullName>
    </submittedName>
</protein>
<dbReference type="EMBL" id="BOOK01000014">
    <property type="protein sequence ID" value="GII00337.1"/>
    <property type="molecule type" value="Genomic_DNA"/>
</dbReference>
<gene>
    <name evidence="2" type="ORF">Pta02_23450</name>
</gene>
<sequence length="283" mass="30592">MATPFPTQAFNSADGRFSFIVLDLTSTADPQLEATNAYGDDDPDNAPLQVASKGVTLTGTVSLSGPAGSRKWRVGWIQTIYPCRQAVTYERPADNYRGKLVCTIDRSRRDGDLADDGGHCIWYATSDSSKEIAPSSPVIVEMDDQPNVSFHDVYNGKAADWIKGWKGIAVEGTKSFCSWLIAEAADDHEIVYLYHVVWECDYTTSLKDGRLVAPSGGTRIISHGPGQGSKTPNLEKDPIDEEDFPPKPDAALNAAKPAFTRAAPSSAVRNTPTLGARKQNPDG</sequence>
<organism evidence="2 3">
    <name type="scientific">Planobispora takensis</name>
    <dbReference type="NCBI Taxonomy" id="1367882"/>
    <lineage>
        <taxon>Bacteria</taxon>
        <taxon>Bacillati</taxon>
        <taxon>Actinomycetota</taxon>
        <taxon>Actinomycetes</taxon>
        <taxon>Streptosporangiales</taxon>
        <taxon>Streptosporangiaceae</taxon>
        <taxon>Planobispora</taxon>
    </lineage>
</organism>